<dbReference type="AlphaFoldDB" id="A0A0A9FUT9"/>
<proteinExistence type="predicted"/>
<evidence type="ECO:0000313" key="1">
    <source>
        <dbReference type="EMBL" id="JAE14081.1"/>
    </source>
</evidence>
<dbReference type="EMBL" id="GBRH01183815">
    <property type="protein sequence ID" value="JAE14081.1"/>
    <property type="molecule type" value="Transcribed_RNA"/>
</dbReference>
<reference evidence="1" key="2">
    <citation type="journal article" date="2015" name="Data Brief">
        <title>Shoot transcriptome of the giant reed, Arundo donax.</title>
        <authorList>
            <person name="Barrero R.A."/>
            <person name="Guerrero F.D."/>
            <person name="Moolhuijzen P."/>
            <person name="Goolsby J.A."/>
            <person name="Tidwell J."/>
            <person name="Bellgard S.E."/>
            <person name="Bellgard M.I."/>
        </authorList>
    </citation>
    <scope>NUCLEOTIDE SEQUENCE</scope>
    <source>
        <tissue evidence="1">Shoot tissue taken approximately 20 cm above the soil surface</tissue>
    </source>
</reference>
<reference evidence="1" key="1">
    <citation type="submission" date="2014-09" db="EMBL/GenBank/DDBJ databases">
        <authorList>
            <person name="Magalhaes I.L.F."/>
            <person name="Oliveira U."/>
            <person name="Santos F.R."/>
            <person name="Vidigal T.H.D.A."/>
            <person name="Brescovit A.D."/>
            <person name="Santos A.J."/>
        </authorList>
    </citation>
    <scope>NUCLEOTIDE SEQUENCE</scope>
    <source>
        <tissue evidence="1">Shoot tissue taken approximately 20 cm above the soil surface</tissue>
    </source>
</reference>
<accession>A0A0A9FUT9</accession>
<sequence>MCVGIMSLPKPSKIEQIMFKKVIMIGSSDHHS</sequence>
<protein>
    <submittedName>
        <fullName evidence="1">Uncharacterized protein</fullName>
    </submittedName>
</protein>
<name>A0A0A9FUT9_ARUDO</name>
<organism evidence="1">
    <name type="scientific">Arundo donax</name>
    <name type="common">Giant reed</name>
    <name type="synonym">Donax arundinaceus</name>
    <dbReference type="NCBI Taxonomy" id="35708"/>
    <lineage>
        <taxon>Eukaryota</taxon>
        <taxon>Viridiplantae</taxon>
        <taxon>Streptophyta</taxon>
        <taxon>Embryophyta</taxon>
        <taxon>Tracheophyta</taxon>
        <taxon>Spermatophyta</taxon>
        <taxon>Magnoliopsida</taxon>
        <taxon>Liliopsida</taxon>
        <taxon>Poales</taxon>
        <taxon>Poaceae</taxon>
        <taxon>PACMAD clade</taxon>
        <taxon>Arundinoideae</taxon>
        <taxon>Arundineae</taxon>
        <taxon>Arundo</taxon>
    </lineage>
</organism>